<dbReference type="SMART" id="SM00088">
    <property type="entry name" value="PINT"/>
    <property type="match status" value="1"/>
</dbReference>
<evidence type="ECO:0000256" key="5">
    <source>
        <dbReference type="HAMAP-Rule" id="MF_03012"/>
    </source>
</evidence>
<evidence type="ECO:0000256" key="3">
    <source>
        <dbReference type="ARBA" id="ARBA00022540"/>
    </source>
</evidence>
<dbReference type="InterPro" id="IPR040750">
    <property type="entry name" value="eIF3m_C_helix"/>
</dbReference>
<organism evidence="7 8">
    <name type="scientific">Schistosoma mattheei</name>
    <dbReference type="NCBI Taxonomy" id="31246"/>
    <lineage>
        <taxon>Eukaryota</taxon>
        <taxon>Metazoa</taxon>
        <taxon>Spiralia</taxon>
        <taxon>Lophotrochozoa</taxon>
        <taxon>Platyhelminthes</taxon>
        <taxon>Trematoda</taxon>
        <taxon>Digenea</taxon>
        <taxon>Strigeidida</taxon>
        <taxon>Schistosomatoidea</taxon>
        <taxon>Schistosomatidae</taxon>
        <taxon>Schistosoma</taxon>
    </lineage>
</organism>
<evidence type="ECO:0000313" key="8">
    <source>
        <dbReference type="WBParaSite" id="SMTH1_65210.1"/>
    </source>
</evidence>
<name>A0AA85BN40_9TREM</name>
<feature type="domain" description="PCI" evidence="6">
    <location>
        <begin position="184"/>
        <end position="346"/>
    </location>
</feature>
<evidence type="ECO:0000313" key="7">
    <source>
        <dbReference type="Proteomes" id="UP000050791"/>
    </source>
</evidence>
<comment type="subcellular location">
    <subcellularLocation>
        <location evidence="5">Cytoplasm</location>
    </subcellularLocation>
</comment>
<dbReference type="GO" id="GO:0016282">
    <property type="term" value="C:eukaryotic 43S preinitiation complex"/>
    <property type="evidence" value="ECO:0007669"/>
    <property type="project" value="UniProtKB-UniRule"/>
</dbReference>
<dbReference type="Pfam" id="PF18005">
    <property type="entry name" value="eIF3m_C_helix"/>
    <property type="match status" value="1"/>
</dbReference>
<dbReference type="GO" id="GO:0003743">
    <property type="term" value="F:translation initiation factor activity"/>
    <property type="evidence" value="ECO:0007669"/>
    <property type="project" value="UniProtKB-UniRule"/>
</dbReference>
<dbReference type="PANTHER" id="PTHR15350">
    <property type="entry name" value="COP9 SIGNALOSOME COMPLEX SUBUNIT 7/DENDRITIC CELL PROTEIN GA17"/>
    <property type="match status" value="1"/>
</dbReference>
<reference evidence="8" key="1">
    <citation type="submission" date="2023-11" db="UniProtKB">
        <authorList>
            <consortium name="WormBaseParasite"/>
        </authorList>
    </citation>
    <scope>IDENTIFICATION</scope>
</reference>
<dbReference type="Proteomes" id="UP000050791">
    <property type="component" value="Unassembled WGS sequence"/>
</dbReference>
<evidence type="ECO:0000256" key="2">
    <source>
        <dbReference type="ARBA" id="ARBA00022490"/>
    </source>
</evidence>
<dbReference type="InterPro" id="IPR045237">
    <property type="entry name" value="COPS7/eIF3m"/>
</dbReference>
<dbReference type="AlphaFoldDB" id="A0AA85BN40"/>
<dbReference type="PANTHER" id="PTHR15350:SF2">
    <property type="entry name" value="EUKARYOTIC TRANSLATION INITIATION FACTOR 3 SUBUNIT M"/>
    <property type="match status" value="1"/>
</dbReference>
<comment type="function">
    <text evidence="5">Component of the eukaryotic translation initiation factor 3 (eIF-3) complex, which is involved in protein synthesis of a specialized repertoire of mRNAs and, together with other initiation factors, stimulates binding of mRNA and methionyl-tRNAi to the 40S ribosome. The eIF-3 complex specifically targets and initiates translation of a subset of mRNAs involved in cell proliferation.</text>
</comment>
<comment type="subunit">
    <text evidence="5">Component of the eukaryotic translation initiation factor 3 (eIF-3) complex.</text>
</comment>
<evidence type="ECO:0000259" key="6">
    <source>
        <dbReference type="PROSITE" id="PS50250"/>
    </source>
</evidence>
<keyword evidence="4 5" id="KW-0648">Protein biosynthesis</keyword>
<protein>
    <recommendedName>
        <fullName evidence="5">Eukaryotic translation initiation factor 3 subunit M</fullName>
        <shortName evidence="5">eIF3m</shortName>
    </recommendedName>
</protein>
<dbReference type="InterPro" id="IPR000717">
    <property type="entry name" value="PCI_dom"/>
</dbReference>
<dbReference type="PROSITE" id="PS50250">
    <property type="entry name" value="PCI"/>
    <property type="match status" value="1"/>
</dbReference>
<keyword evidence="2 5" id="KW-0963">Cytoplasm</keyword>
<comment type="similarity">
    <text evidence="1">Belongs to the CSN7/EIF3M family. CSN7 subfamily.</text>
</comment>
<comment type="similarity">
    <text evidence="5">Belongs to the eIF-3 subunit M family.</text>
</comment>
<dbReference type="GO" id="GO:0071541">
    <property type="term" value="C:eukaryotic translation initiation factor 3 complex, eIF3m"/>
    <property type="evidence" value="ECO:0007669"/>
    <property type="project" value="UniProtKB-UniRule"/>
</dbReference>
<dbReference type="WBParaSite" id="SMTH1_65210.1">
    <property type="protein sequence ID" value="SMTH1_65210.1"/>
    <property type="gene ID" value="SMTH1_65210"/>
</dbReference>
<dbReference type="InterPro" id="IPR027528">
    <property type="entry name" value="eIF3m"/>
</dbReference>
<dbReference type="GO" id="GO:0033290">
    <property type="term" value="C:eukaryotic 48S preinitiation complex"/>
    <property type="evidence" value="ECO:0007669"/>
    <property type="project" value="UniProtKB-UniRule"/>
</dbReference>
<evidence type="ECO:0000256" key="1">
    <source>
        <dbReference type="ARBA" id="ARBA00008482"/>
    </source>
</evidence>
<keyword evidence="3 5" id="KW-0396">Initiation factor</keyword>
<dbReference type="Pfam" id="PF01399">
    <property type="entry name" value="PCI"/>
    <property type="match status" value="1"/>
</dbReference>
<accession>A0AA85BN40</accession>
<evidence type="ECO:0000256" key="4">
    <source>
        <dbReference type="ARBA" id="ARBA00022917"/>
    </source>
</evidence>
<dbReference type="HAMAP" id="MF_03012">
    <property type="entry name" value="eIF3m"/>
    <property type="match status" value="1"/>
</dbReference>
<sequence length="391" mass="44534">MSVAVFIDGTDAKQVTELKRFLKSYGAKVLDNSECTDANWPDELIKCLKYIDICWKDETIAEADVNDVLASVASIFIQLPPDKLIDAVHLFCEKLRDFSGDNTRRHRSKLFPLNLLFCGLNPKSHPRYEIYLTLIECAEKMGVLNEVITAPKKVAYWLSECDCTVEECQKVWQKLYDAHTSLGESRKAIEAMIYLLSTYNELTAMNARQNAIKCIISVLQDPSLLSHDQLYALKPVQYLEGEPVHDFFKIFVSGDLNTFRNFLTKHPNFLSQNNLSEEACIHKLRLLTLMQLSENVNELSYQDAAAQLNLKIEELEPFIIEAVRQRAVACKLDQVQKKILITGAFPRTFGRPQWVNLHDTLVQWRSHLGTVQSSLSITFPTGATYYLCLSA</sequence>
<proteinExistence type="inferred from homology"/>
<dbReference type="GO" id="GO:0001732">
    <property type="term" value="P:formation of cytoplasmic translation initiation complex"/>
    <property type="evidence" value="ECO:0007669"/>
    <property type="project" value="UniProtKB-UniRule"/>
</dbReference>